<feature type="region of interest" description="Disordered" evidence="6">
    <location>
        <begin position="272"/>
        <end position="293"/>
    </location>
</feature>
<dbReference type="InterPro" id="IPR044808">
    <property type="entry name" value="ERF_plant"/>
</dbReference>
<reference evidence="9" key="1">
    <citation type="journal article" date="2023" name="Proc. Natl. Acad. Sci. U.S.A.">
        <title>Genomic and structural basis for evolution of tropane alkaloid biosynthesis.</title>
        <authorList>
            <person name="Wanga Y.-J."/>
            <person name="Taina T."/>
            <person name="Yua J.-Y."/>
            <person name="Lia J."/>
            <person name="Xua B."/>
            <person name="Chenc J."/>
            <person name="D'Auriad J.C."/>
            <person name="Huanga J.-P."/>
            <person name="Huanga S.-X."/>
        </authorList>
    </citation>
    <scope>NUCLEOTIDE SEQUENCE [LARGE SCALE GENOMIC DNA]</scope>
    <source>
        <strain evidence="9">cv. KIB-2019</strain>
    </source>
</reference>
<dbReference type="PANTHER" id="PTHR31190">
    <property type="entry name" value="DNA-BINDING DOMAIN"/>
    <property type="match status" value="1"/>
</dbReference>
<evidence type="ECO:0000256" key="2">
    <source>
        <dbReference type="ARBA" id="ARBA00023015"/>
    </source>
</evidence>
<evidence type="ECO:0000256" key="3">
    <source>
        <dbReference type="ARBA" id="ARBA00023125"/>
    </source>
</evidence>
<dbReference type="InterPro" id="IPR036955">
    <property type="entry name" value="AP2/ERF_dom_sf"/>
</dbReference>
<keyword evidence="2" id="KW-0805">Transcription regulation</keyword>
<accession>A0A9Q1LHU1</accession>
<proteinExistence type="predicted"/>
<feature type="compositionally biased region" description="Basic and acidic residues" evidence="6">
    <location>
        <begin position="92"/>
        <end position="104"/>
    </location>
</feature>
<dbReference type="GO" id="GO:0003677">
    <property type="term" value="F:DNA binding"/>
    <property type="evidence" value="ECO:0007669"/>
    <property type="project" value="UniProtKB-KW"/>
</dbReference>
<dbReference type="OrthoDB" id="668733at2759"/>
<evidence type="ECO:0000259" key="7">
    <source>
        <dbReference type="SMART" id="SM00380"/>
    </source>
</evidence>
<comment type="subcellular location">
    <subcellularLocation>
        <location evidence="1">Nucleus</location>
    </subcellularLocation>
</comment>
<evidence type="ECO:0000256" key="4">
    <source>
        <dbReference type="ARBA" id="ARBA00023163"/>
    </source>
</evidence>
<dbReference type="SMART" id="SM00380">
    <property type="entry name" value="AP2"/>
    <property type="match status" value="1"/>
</dbReference>
<dbReference type="EMBL" id="JAJAGQ010000018">
    <property type="protein sequence ID" value="KAJ8535797.1"/>
    <property type="molecule type" value="Genomic_DNA"/>
</dbReference>
<gene>
    <name evidence="8" type="ORF">K7X08_034198</name>
</gene>
<dbReference type="Gene3D" id="3.30.730.10">
    <property type="entry name" value="AP2/ERF domain"/>
    <property type="match status" value="1"/>
</dbReference>
<name>A0A9Q1LHU1_9SOLA</name>
<keyword evidence="9" id="KW-1185">Reference proteome</keyword>
<dbReference type="GO" id="GO:0003700">
    <property type="term" value="F:DNA-binding transcription factor activity"/>
    <property type="evidence" value="ECO:0007669"/>
    <property type="project" value="InterPro"/>
</dbReference>
<dbReference type="AlphaFoldDB" id="A0A9Q1LHU1"/>
<organism evidence="8 9">
    <name type="scientific">Anisodus acutangulus</name>
    <dbReference type="NCBI Taxonomy" id="402998"/>
    <lineage>
        <taxon>Eukaryota</taxon>
        <taxon>Viridiplantae</taxon>
        <taxon>Streptophyta</taxon>
        <taxon>Embryophyta</taxon>
        <taxon>Tracheophyta</taxon>
        <taxon>Spermatophyta</taxon>
        <taxon>Magnoliopsida</taxon>
        <taxon>eudicotyledons</taxon>
        <taxon>Gunneridae</taxon>
        <taxon>Pentapetalae</taxon>
        <taxon>asterids</taxon>
        <taxon>lamiids</taxon>
        <taxon>Solanales</taxon>
        <taxon>Solanaceae</taxon>
        <taxon>Solanoideae</taxon>
        <taxon>Hyoscyameae</taxon>
        <taxon>Anisodus</taxon>
    </lineage>
</organism>
<evidence type="ECO:0000313" key="8">
    <source>
        <dbReference type="EMBL" id="KAJ8535797.1"/>
    </source>
</evidence>
<dbReference type="GO" id="GO:0005634">
    <property type="term" value="C:nucleus"/>
    <property type="evidence" value="ECO:0007669"/>
    <property type="project" value="UniProtKB-SubCell"/>
</dbReference>
<evidence type="ECO:0000313" key="9">
    <source>
        <dbReference type="Proteomes" id="UP001152561"/>
    </source>
</evidence>
<keyword evidence="5" id="KW-0539">Nucleus</keyword>
<evidence type="ECO:0000256" key="1">
    <source>
        <dbReference type="ARBA" id="ARBA00004123"/>
    </source>
</evidence>
<protein>
    <recommendedName>
        <fullName evidence="7">AP2/ERF domain-containing protein</fullName>
    </recommendedName>
</protein>
<evidence type="ECO:0000256" key="5">
    <source>
        <dbReference type="ARBA" id="ARBA00023242"/>
    </source>
</evidence>
<dbReference type="InterPro" id="IPR001471">
    <property type="entry name" value="AP2/ERF_dom"/>
</dbReference>
<dbReference type="PANTHER" id="PTHR31190:SF142">
    <property type="entry name" value="ETHYLENE-RESPONSIVE TRANSCRIPTION FACTOR RAP2-3"/>
    <property type="match status" value="1"/>
</dbReference>
<keyword evidence="4" id="KW-0804">Transcription</keyword>
<feature type="region of interest" description="Disordered" evidence="6">
    <location>
        <begin position="85"/>
        <end position="117"/>
    </location>
</feature>
<sequence length="521" mass="57494">MCGGAIISDYIAPNRTSRRLTAELLWGNIDLNKKQKNPSNYHSKHLRSKVVDLDDDFEADFQDFKELSDVEVDVKPFTFSASKHSAGSKSVKTVDSDKDAADRSSKRKRKNQYRGIRQRPWEEAARAYDIEARRIRGKKAKVNFPDEAPVLASRHTVKVNPQKVLPKDIMDSVQPDSTIMNNVVDGGYYDSLGFFEEKPVTKQYGYEDGSSASADMGFGSFAPSAGADVFFNSDVGSNSFECSDFGLGEPCSRTPEISSVLSAAIESNEAQFVEDASPQKKMKPCPSNPVADDENTVNNLSEELSAFESQMKFLHLPYLEGNWDVSVDTFLNTSATQDGENAMDLWSFADASCVSGGGRTMIKPWIVRSIVTAQNPNKVGIRYRPTWFHVFNEGVVIGMIQVPAFYQPPHSNNLTLETRAIFYCVNVTQILSSISLQQKSSIKSATLASILGDVAAQVKLLNVNLPKVKLAVECAINIDQNDIKLSNQLVYSLKAAKYNTISLPMNIPGTFSNKCSASVYI</sequence>
<comment type="caution">
    <text evidence="8">The sequence shown here is derived from an EMBL/GenBank/DDBJ whole genome shotgun (WGS) entry which is preliminary data.</text>
</comment>
<dbReference type="Proteomes" id="UP001152561">
    <property type="component" value="Unassembled WGS sequence"/>
</dbReference>
<evidence type="ECO:0000256" key="6">
    <source>
        <dbReference type="SAM" id="MobiDB-lite"/>
    </source>
</evidence>
<dbReference type="GO" id="GO:0009873">
    <property type="term" value="P:ethylene-activated signaling pathway"/>
    <property type="evidence" value="ECO:0007669"/>
    <property type="project" value="InterPro"/>
</dbReference>
<feature type="domain" description="AP2/ERF" evidence="7">
    <location>
        <begin position="112"/>
        <end position="151"/>
    </location>
</feature>
<keyword evidence="3" id="KW-0238">DNA-binding</keyword>